<evidence type="ECO:0000313" key="2">
    <source>
        <dbReference type="EMBL" id="AGF85009.1"/>
    </source>
</evidence>
<accession>M1PAX6</accession>
<keyword evidence="3" id="KW-1185">Reference proteome</keyword>
<dbReference type="SUPFAM" id="SSF54236">
    <property type="entry name" value="Ubiquitin-like"/>
    <property type="match status" value="1"/>
</dbReference>
<name>M1PAX6_9VIRU</name>
<dbReference type="Gene3D" id="3.10.20.90">
    <property type="entry name" value="Phosphatidylinositol 3-kinase Catalytic Subunit, Chain A, domain 1"/>
    <property type="match status" value="1"/>
</dbReference>
<dbReference type="Pfam" id="PF14560">
    <property type="entry name" value="Ubiquitin_2"/>
    <property type="match status" value="1"/>
</dbReference>
<evidence type="ECO:0000313" key="3">
    <source>
        <dbReference type="Proteomes" id="UP000241071"/>
    </source>
</evidence>
<dbReference type="InterPro" id="IPR000626">
    <property type="entry name" value="Ubiquitin-like_dom"/>
</dbReference>
<gene>
    <name evidence="2" type="ORF">glt_00200</name>
</gene>
<organism evidence="2 3">
    <name type="scientific">Moumouvirus goulette</name>
    <dbReference type="NCBI Taxonomy" id="1247379"/>
    <lineage>
        <taxon>Viruses</taxon>
        <taxon>Varidnaviria</taxon>
        <taxon>Bamfordvirae</taxon>
        <taxon>Nucleocytoviricota</taxon>
        <taxon>Megaviricetes</taxon>
        <taxon>Imitervirales</taxon>
        <taxon>Mimiviridae</taxon>
        <taxon>Megamimivirinae</taxon>
        <taxon>Moumouvirus</taxon>
        <taxon>Moumouvirus goulettemassiliense</taxon>
    </lineage>
</organism>
<proteinExistence type="predicted"/>
<dbReference type="Proteomes" id="UP000241071">
    <property type="component" value="Segment"/>
</dbReference>
<reference evidence="2 3" key="1">
    <citation type="submission" date="2012-10" db="EMBL/GenBank/DDBJ databases">
        <title>Complete genome sequence of Moumouvirus goulette.</title>
        <authorList>
            <person name="Fournous G."/>
            <person name="Bougalmi M."/>
            <person name="Colson P."/>
        </authorList>
    </citation>
    <scope>NUCLEOTIDE SEQUENCE [LARGE SCALE GENOMIC DNA]</scope>
</reference>
<sequence>MEMDVKEIFIFYKSKYFSLDVNFNIKVQDLKEKIRIFTFLNPNNQKLGVVSDKNLTEGEQKFFIIPDDNNYETLYNIGLMSGDRIYVVDKNLFN</sequence>
<feature type="domain" description="Ubiquitin-like" evidence="1">
    <location>
        <begin position="22"/>
        <end position="91"/>
    </location>
</feature>
<protein>
    <recommendedName>
        <fullName evidence="1">Ubiquitin-like domain-containing protein</fullName>
    </recommendedName>
</protein>
<evidence type="ECO:0000259" key="1">
    <source>
        <dbReference type="Pfam" id="PF14560"/>
    </source>
</evidence>
<dbReference type="CDD" id="cd17039">
    <property type="entry name" value="Ubl_ubiquitin_like"/>
    <property type="match status" value="1"/>
</dbReference>
<dbReference type="InterPro" id="IPR029071">
    <property type="entry name" value="Ubiquitin-like_domsf"/>
</dbReference>
<dbReference type="EMBL" id="KC008572">
    <property type="protein sequence ID" value="AGF85009.1"/>
    <property type="molecule type" value="Genomic_DNA"/>
</dbReference>